<evidence type="ECO:0000259" key="8">
    <source>
        <dbReference type="Pfam" id="PF13193"/>
    </source>
</evidence>
<dbReference type="GO" id="GO:0016207">
    <property type="term" value="F:4-coumarate-CoA ligase activity"/>
    <property type="evidence" value="ECO:0007669"/>
    <property type="project" value="UniProtKB-EC"/>
</dbReference>
<dbReference type="EC" id="6.2.1.12" evidence="2"/>
<dbReference type="InterPro" id="IPR020845">
    <property type="entry name" value="AMP-binding_CS"/>
</dbReference>
<keyword evidence="10" id="KW-1185">Reference proteome</keyword>
<dbReference type="OrthoDB" id="10253869at2759"/>
<protein>
    <recommendedName>
        <fullName evidence="2">4-coumarate--CoA ligase</fullName>
        <ecNumber evidence="2">6.2.1.12</ecNumber>
    </recommendedName>
</protein>
<evidence type="ECO:0000313" key="10">
    <source>
        <dbReference type="Proteomes" id="UP000734854"/>
    </source>
</evidence>
<comment type="caution">
    <text evidence="9">The sequence shown here is derived from an EMBL/GenBank/DDBJ whole genome shotgun (WGS) entry which is preliminary data.</text>
</comment>
<dbReference type="Pfam" id="PF13193">
    <property type="entry name" value="AMP-binding_C"/>
    <property type="match status" value="1"/>
</dbReference>
<comment type="catalytic activity">
    <reaction evidence="6">
        <text>(E)-4-coumarate + ATP + CoA = (E)-4-coumaroyl-CoA + AMP + diphosphate</text>
        <dbReference type="Rhea" id="RHEA:19641"/>
        <dbReference type="ChEBI" id="CHEBI:12876"/>
        <dbReference type="ChEBI" id="CHEBI:30616"/>
        <dbReference type="ChEBI" id="CHEBI:33019"/>
        <dbReference type="ChEBI" id="CHEBI:57287"/>
        <dbReference type="ChEBI" id="CHEBI:85008"/>
        <dbReference type="ChEBI" id="CHEBI:456215"/>
        <dbReference type="EC" id="6.2.1.12"/>
    </reaction>
    <physiologicalReaction direction="left-to-right" evidence="6">
        <dbReference type="Rhea" id="RHEA:19642"/>
    </physiologicalReaction>
</comment>
<evidence type="ECO:0000259" key="7">
    <source>
        <dbReference type="Pfam" id="PF00501"/>
    </source>
</evidence>
<dbReference type="Proteomes" id="UP000734854">
    <property type="component" value="Unassembled WGS sequence"/>
</dbReference>
<evidence type="ECO:0000256" key="3">
    <source>
        <dbReference type="ARBA" id="ARBA00022598"/>
    </source>
</evidence>
<dbReference type="EMBL" id="JACMSC010000011">
    <property type="protein sequence ID" value="KAG6499006.1"/>
    <property type="molecule type" value="Genomic_DNA"/>
</dbReference>
<feature type="domain" description="AMP-binding enzyme C-terminal" evidence="8">
    <location>
        <begin position="472"/>
        <end position="547"/>
    </location>
</feature>
<dbReference type="PROSITE" id="PS00455">
    <property type="entry name" value="AMP_BINDING"/>
    <property type="match status" value="1"/>
</dbReference>
<evidence type="ECO:0000256" key="4">
    <source>
        <dbReference type="ARBA" id="ARBA00022741"/>
    </source>
</evidence>
<name>A0A8J5G3M0_ZINOF</name>
<dbReference type="Pfam" id="PF00501">
    <property type="entry name" value="AMP-binding"/>
    <property type="match status" value="1"/>
</dbReference>
<dbReference type="PANTHER" id="PTHR24096:SF169">
    <property type="entry name" value="4-COUMARATE--COA LIGASE 3"/>
    <property type="match status" value="1"/>
</dbReference>
<dbReference type="CDD" id="cd05904">
    <property type="entry name" value="4CL"/>
    <property type="match status" value="1"/>
</dbReference>
<dbReference type="FunFam" id="3.40.50.12780:FF:000003">
    <property type="entry name" value="Long-chain-fatty-acid--CoA ligase FadD"/>
    <property type="match status" value="1"/>
</dbReference>
<organism evidence="9 10">
    <name type="scientific">Zingiber officinale</name>
    <name type="common">Ginger</name>
    <name type="synonym">Amomum zingiber</name>
    <dbReference type="NCBI Taxonomy" id="94328"/>
    <lineage>
        <taxon>Eukaryota</taxon>
        <taxon>Viridiplantae</taxon>
        <taxon>Streptophyta</taxon>
        <taxon>Embryophyta</taxon>
        <taxon>Tracheophyta</taxon>
        <taxon>Spermatophyta</taxon>
        <taxon>Magnoliopsida</taxon>
        <taxon>Liliopsida</taxon>
        <taxon>Zingiberales</taxon>
        <taxon>Zingiberaceae</taxon>
        <taxon>Zingiber</taxon>
    </lineage>
</organism>
<keyword evidence="4" id="KW-0547">Nucleotide-binding</keyword>
<proteinExistence type="inferred from homology"/>
<keyword evidence="5" id="KW-0067">ATP-binding</keyword>
<dbReference type="GO" id="GO:0009698">
    <property type="term" value="P:phenylpropanoid metabolic process"/>
    <property type="evidence" value="ECO:0007669"/>
    <property type="project" value="UniProtKB-ARBA"/>
</dbReference>
<dbReference type="GO" id="GO:0106290">
    <property type="term" value="F:trans-cinnamate-CoA ligase activity"/>
    <property type="evidence" value="ECO:0007669"/>
    <property type="project" value="UniProtKB-ARBA"/>
</dbReference>
<dbReference type="InterPro" id="IPR025110">
    <property type="entry name" value="AMP-bd_C"/>
</dbReference>
<keyword evidence="3" id="KW-0436">Ligase</keyword>
<reference evidence="9 10" key="1">
    <citation type="submission" date="2020-08" db="EMBL/GenBank/DDBJ databases">
        <title>Plant Genome Project.</title>
        <authorList>
            <person name="Zhang R.-G."/>
        </authorList>
    </citation>
    <scope>NUCLEOTIDE SEQUENCE [LARGE SCALE GENOMIC DNA]</scope>
    <source>
        <tissue evidence="9">Rhizome</tissue>
    </source>
</reference>
<evidence type="ECO:0000313" key="9">
    <source>
        <dbReference type="EMBL" id="KAG6499006.1"/>
    </source>
</evidence>
<dbReference type="GO" id="GO:0005524">
    <property type="term" value="F:ATP binding"/>
    <property type="evidence" value="ECO:0007669"/>
    <property type="project" value="UniProtKB-KW"/>
</dbReference>
<feature type="domain" description="AMP-dependent synthetase/ligase" evidence="7">
    <location>
        <begin position="50"/>
        <end position="421"/>
    </location>
</feature>
<accession>A0A8J5G3M0</accession>
<gene>
    <name evidence="9" type="ORF">ZIOFF_038762</name>
</gene>
<sequence length="561" mass="60617">MISVASHESKLPVEVSAAIHPSETVVFKSRLPDIDLINYLPLHTYCFQRLSEFADFACLISAADGKVYSFAETHRLCRKAAAGLAKLGVRKGDVIMVLLQNSPEFIFTFMGGSMLGAATTTANPFSTPAEIYKQFEAAGAKLVVTQSVYVDKLRNEEIFPRIGEGLTVVTTDEVAPAGCTSFWEVVGAAEEMEEEAAVEADDLVALPFSSGTTGLPKGVMLTHKNLVSSIAQVVDGDNPNLHLKAGEDVVLCVLPLFHIFALNSVLLCSLRTGAAIVLMSKVEMGVMLQVIERHRVSMAAVVPPLVLALAKNPEVEKYDLSSIRIILSGAAPLGKELEDALRNRVPQAILGQGYGMTEAGPVLSMCPAFAKHPTPVKSGSCGSVVRNAEMKVVDPDTGFSLSRNQSGEICIRGPQIMKGYFNDIDATSKTIDIEGWLHTGDIGYVDDDDEVFIVDRVKELIKYKGFQVPPAELESLLISHPEIVDAAVVPQKDVAAGEVPAAFVVRAINSDINEEAIKEFISKQVVFYKRLQTVYFIHSIPKSATGKILRKELRAKLASAS</sequence>
<evidence type="ECO:0000256" key="1">
    <source>
        <dbReference type="ARBA" id="ARBA00006432"/>
    </source>
</evidence>
<comment type="similarity">
    <text evidence="1">Belongs to the ATP-dependent AMP-binding enzyme family.</text>
</comment>
<evidence type="ECO:0000256" key="5">
    <source>
        <dbReference type="ARBA" id="ARBA00022840"/>
    </source>
</evidence>
<dbReference type="AlphaFoldDB" id="A0A8J5G3M0"/>
<dbReference type="PANTHER" id="PTHR24096">
    <property type="entry name" value="LONG-CHAIN-FATTY-ACID--COA LIGASE"/>
    <property type="match status" value="1"/>
</dbReference>
<evidence type="ECO:0000256" key="2">
    <source>
        <dbReference type="ARBA" id="ARBA00012959"/>
    </source>
</evidence>
<dbReference type="FunFam" id="3.30.300.30:FF:000007">
    <property type="entry name" value="4-coumarate--CoA ligase 2"/>
    <property type="match status" value="1"/>
</dbReference>
<evidence type="ECO:0000256" key="6">
    <source>
        <dbReference type="ARBA" id="ARBA00034252"/>
    </source>
</evidence>
<dbReference type="InterPro" id="IPR000873">
    <property type="entry name" value="AMP-dep_synth/lig_dom"/>
</dbReference>